<dbReference type="SMART" id="SM00479">
    <property type="entry name" value="EXOIII"/>
    <property type="match status" value="1"/>
</dbReference>
<feature type="domain" description="Exonuclease" evidence="1">
    <location>
        <begin position="59"/>
        <end position="226"/>
    </location>
</feature>
<dbReference type="Pfam" id="PF00929">
    <property type="entry name" value="RNase_T"/>
    <property type="match status" value="1"/>
</dbReference>
<gene>
    <name evidence="2" type="ORF">JZ786_17860</name>
</gene>
<dbReference type="Gene3D" id="3.30.420.10">
    <property type="entry name" value="Ribonuclease H-like superfamily/Ribonuclease H"/>
    <property type="match status" value="1"/>
</dbReference>
<dbReference type="InterPro" id="IPR036397">
    <property type="entry name" value="RNaseH_sf"/>
</dbReference>
<dbReference type="AlphaFoldDB" id="A0A9X7VWK3"/>
<dbReference type="GO" id="GO:0005829">
    <property type="term" value="C:cytosol"/>
    <property type="evidence" value="ECO:0007669"/>
    <property type="project" value="TreeGrafter"/>
</dbReference>
<accession>A0A9X7VWK3</accession>
<sequence>MAAKWDRAGAGASFELVHRHHGCATGFASAIYQLSQAGVQSSRGDVMVATKRSIGPTGQAAFIDVETTGLSPYNDEIVQLSVVRFRFCRETGEILETEANYTGFNEPTRGIPAGATQVHGISDKDVLGHRLDTVLIESVVQPAEFMIAHNAPFDRAFLISQFAWALEKPWKCSMRHVDWQARGHRSRSLQKLLLAHGITVARAHRADSDVDAALQLLNCDAGNGLRYFYEVMLHRPLVRPKAPIHSTAGLHASRQVSS</sequence>
<dbReference type="Proteomes" id="UP000663505">
    <property type="component" value="Chromosome"/>
</dbReference>
<dbReference type="PANTHER" id="PTHR30231">
    <property type="entry name" value="DNA POLYMERASE III SUBUNIT EPSILON"/>
    <property type="match status" value="1"/>
</dbReference>
<dbReference type="PANTHER" id="PTHR30231:SF37">
    <property type="entry name" value="EXODEOXYRIBONUCLEASE 10"/>
    <property type="match status" value="1"/>
</dbReference>
<evidence type="ECO:0000259" key="1">
    <source>
        <dbReference type="SMART" id="SM00479"/>
    </source>
</evidence>
<organism evidence="2 3">
    <name type="scientific">Alicyclobacillus mengziensis</name>
    <dbReference type="NCBI Taxonomy" id="2931921"/>
    <lineage>
        <taxon>Bacteria</taxon>
        <taxon>Bacillati</taxon>
        <taxon>Bacillota</taxon>
        <taxon>Bacilli</taxon>
        <taxon>Bacillales</taxon>
        <taxon>Alicyclobacillaceae</taxon>
        <taxon>Alicyclobacillus</taxon>
    </lineage>
</organism>
<keyword evidence="3" id="KW-1185">Reference proteome</keyword>
<dbReference type="InterPro" id="IPR012337">
    <property type="entry name" value="RNaseH-like_sf"/>
</dbReference>
<evidence type="ECO:0000313" key="3">
    <source>
        <dbReference type="Proteomes" id="UP000663505"/>
    </source>
</evidence>
<dbReference type="RefSeq" id="WP_206655713.1">
    <property type="nucleotide sequence ID" value="NZ_CP071182.1"/>
</dbReference>
<protein>
    <recommendedName>
        <fullName evidence="1">Exonuclease domain-containing protein</fullName>
    </recommendedName>
</protein>
<dbReference type="InterPro" id="IPR013520">
    <property type="entry name" value="Ribonucl_H"/>
</dbReference>
<dbReference type="GO" id="GO:0003676">
    <property type="term" value="F:nucleic acid binding"/>
    <property type="evidence" value="ECO:0007669"/>
    <property type="project" value="InterPro"/>
</dbReference>
<proteinExistence type="predicted"/>
<reference evidence="2 3" key="1">
    <citation type="submission" date="2021-02" db="EMBL/GenBank/DDBJ databases">
        <title>Alicyclobacillus curvatus sp. nov. and Alicyclobacillus mengziensis sp. nov., two acidophilic bacteria isolated from acid mine drainage.</title>
        <authorList>
            <person name="Huang Y."/>
        </authorList>
    </citation>
    <scope>NUCLEOTIDE SEQUENCE [LARGE SCALE GENOMIC DNA]</scope>
    <source>
        <strain evidence="2 3">S30H14</strain>
    </source>
</reference>
<dbReference type="GO" id="GO:0045004">
    <property type="term" value="P:DNA replication proofreading"/>
    <property type="evidence" value="ECO:0007669"/>
    <property type="project" value="TreeGrafter"/>
</dbReference>
<dbReference type="GO" id="GO:0008408">
    <property type="term" value="F:3'-5' exonuclease activity"/>
    <property type="evidence" value="ECO:0007669"/>
    <property type="project" value="TreeGrafter"/>
</dbReference>
<name>A0A9X7VWK3_9BACL</name>
<dbReference type="SUPFAM" id="SSF53098">
    <property type="entry name" value="Ribonuclease H-like"/>
    <property type="match status" value="1"/>
</dbReference>
<dbReference type="CDD" id="cd06127">
    <property type="entry name" value="DEDDh"/>
    <property type="match status" value="1"/>
</dbReference>
<dbReference type="KEGG" id="afx:JZ786_17860"/>
<dbReference type="EMBL" id="CP071182">
    <property type="protein sequence ID" value="QSO46344.1"/>
    <property type="molecule type" value="Genomic_DNA"/>
</dbReference>
<evidence type="ECO:0000313" key="2">
    <source>
        <dbReference type="EMBL" id="QSO46344.1"/>
    </source>
</evidence>